<name>A0A4V3EU56_9CLOT</name>
<proteinExistence type="predicted"/>
<organism evidence="1 2">
    <name type="scientific">Fonticella tunisiensis</name>
    <dbReference type="NCBI Taxonomy" id="1096341"/>
    <lineage>
        <taxon>Bacteria</taxon>
        <taxon>Bacillati</taxon>
        <taxon>Bacillota</taxon>
        <taxon>Clostridia</taxon>
        <taxon>Eubacteriales</taxon>
        <taxon>Clostridiaceae</taxon>
        <taxon>Fonticella</taxon>
    </lineage>
</organism>
<dbReference type="AlphaFoldDB" id="A0A4V3EU56"/>
<accession>A0A4V3EU56</accession>
<evidence type="ECO:0000313" key="1">
    <source>
        <dbReference type="EMBL" id="TDT61999.1"/>
    </source>
</evidence>
<dbReference type="EMBL" id="SOAZ01000005">
    <property type="protein sequence ID" value="TDT61999.1"/>
    <property type="molecule type" value="Genomic_DNA"/>
</dbReference>
<comment type="caution">
    <text evidence="1">The sequence shown here is derived from an EMBL/GenBank/DDBJ whole genome shotgun (WGS) entry which is preliminary data.</text>
</comment>
<protein>
    <submittedName>
        <fullName evidence="1">Uncharacterized protein</fullName>
    </submittedName>
</protein>
<evidence type="ECO:0000313" key="2">
    <source>
        <dbReference type="Proteomes" id="UP000295325"/>
    </source>
</evidence>
<dbReference type="Proteomes" id="UP000295325">
    <property type="component" value="Unassembled WGS sequence"/>
</dbReference>
<keyword evidence="2" id="KW-1185">Reference proteome</keyword>
<reference evidence="1 2" key="1">
    <citation type="submission" date="2019-03" db="EMBL/GenBank/DDBJ databases">
        <title>Genomic Encyclopedia of Type Strains, Phase IV (KMG-IV): sequencing the most valuable type-strain genomes for metagenomic binning, comparative biology and taxonomic classification.</title>
        <authorList>
            <person name="Goeker M."/>
        </authorList>
    </citation>
    <scope>NUCLEOTIDE SEQUENCE [LARGE SCALE GENOMIC DNA]</scope>
    <source>
        <strain evidence="1 2">DSM 24455</strain>
    </source>
</reference>
<dbReference type="RefSeq" id="WP_166636345.1">
    <property type="nucleotide sequence ID" value="NZ_SOAZ01000005.1"/>
</dbReference>
<gene>
    <name evidence="1" type="ORF">EDD71_105180</name>
</gene>
<sequence length="52" mass="6189">MDNVEFVELMERLKGLNNEEIDRVIKYCKILKKANDVKEGRKPARRKRTKGQ</sequence>